<evidence type="ECO:0000313" key="2">
    <source>
        <dbReference type="EMBL" id="GAA0713979.1"/>
    </source>
</evidence>
<sequence>MEKGAAGQRDDEHEQEGAQGYVAYEKRESWGNSHAGGRLCDDGWDGWKAGDLRCTGPARLRELVWRDRPIGEPAHRCAAP</sequence>
<feature type="compositionally biased region" description="Basic and acidic residues" evidence="1">
    <location>
        <begin position="1"/>
        <end position="16"/>
    </location>
</feature>
<name>A0ABP3TSA9_9GAMM</name>
<protein>
    <submittedName>
        <fullName evidence="2">Uncharacterized protein</fullName>
    </submittedName>
</protein>
<reference evidence="3" key="1">
    <citation type="journal article" date="2019" name="Int. J. Syst. Evol. Microbiol.">
        <title>The Global Catalogue of Microorganisms (GCM) 10K type strain sequencing project: providing services to taxonomists for standard genome sequencing and annotation.</title>
        <authorList>
            <consortium name="The Broad Institute Genomics Platform"/>
            <consortium name="The Broad Institute Genome Sequencing Center for Infectious Disease"/>
            <person name="Wu L."/>
            <person name="Ma J."/>
        </authorList>
    </citation>
    <scope>NUCLEOTIDE SEQUENCE [LARGE SCALE GENOMIC DNA]</scope>
    <source>
        <strain evidence="3">JCM 15421</strain>
    </source>
</reference>
<organism evidence="2 3">
    <name type="scientific">Dokdonella soli</name>
    <dbReference type="NCBI Taxonomy" id="529810"/>
    <lineage>
        <taxon>Bacteria</taxon>
        <taxon>Pseudomonadati</taxon>
        <taxon>Pseudomonadota</taxon>
        <taxon>Gammaproteobacteria</taxon>
        <taxon>Lysobacterales</taxon>
        <taxon>Rhodanobacteraceae</taxon>
        <taxon>Dokdonella</taxon>
    </lineage>
</organism>
<accession>A0ABP3TSA9</accession>
<comment type="caution">
    <text evidence="2">The sequence shown here is derived from an EMBL/GenBank/DDBJ whole genome shotgun (WGS) entry which is preliminary data.</text>
</comment>
<evidence type="ECO:0000313" key="3">
    <source>
        <dbReference type="Proteomes" id="UP001501523"/>
    </source>
</evidence>
<keyword evidence="3" id="KW-1185">Reference proteome</keyword>
<feature type="region of interest" description="Disordered" evidence="1">
    <location>
        <begin position="1"/>
        <end position="20"/>
    </location>
</feature>
<dbReference type="EMBL" id="BAAAEU010000007">
    <property type="protein sequence ID" value="GAA0713979.1"/>
    <property type="molecule type" value="Genomic_DNA"/>
</dbReference>
<evidence type="ECO:0000256" key="1">
    <source>
        <dbReference type="SAM" id="MobiDB-lite"/>
    </source>
</evidence>
<dbReference type="Proteomes" id="UP001501523">
    <property type="component" value="Unassembled WGS sequence"/>
</dbReference>
<gene>
    <name evidence="2" type="ORF">GCM10009105_17960</name>
</gene>
<proteinExistence type="predicted"/>